<evidence type="ECO:0000313" key="7">
    <source>
        <dbReference type="Proteomes" id="UP000190130"/>
    </source>
</evidence>
<dbReference type="RefSeq" id="WP_055729082.1">
    <property type="nucleotide sequence ID" value="NZ_FUYX01000002.1"/>
</dbReference>
<organism evidence="4 6">
    <name type="scientific">Bosea thiooxidans</name>
    <dbReference type="NCBI Taxonomy" id="53254"/>
    <lineage>
        <taxon>Bacteria</taxon>
        <taxon>Pseudomonadati</taxon>
        <taxon>Pseudomonadota</taxon>
        <taxon>Alphaproteobacteria</taxon>
        <taxon>Hyphomicrobiales</taxon>
        <taxon>Boseaceae</taxon>
        <taxon>Bosea</taxon>
    </lineage>
</organism>
<gene>
    <name evidence="4" type="ORF">ARD30_16865</name>
    <name evidence="5" type="ORF">SAMN05660750_00786</name>
</gene>
<dbReference type="Proteomes" id="UP000051562">
    <property type="component" value="Unassembled WGS sequence"/>
</dbReference>
<name>A0A0Q3PIQ5_9HYPH</name>
<comment type="similarity">
    <text evidence="1">Belongs to the DSD1 family.</text>
</comment>
<dbReference type="Pfam" id="PF01168">
    <property type="entry name" value="Ala_racemase_N"/>
    <property type="match status" value="1"/>
</dbReference>
<dbReference type="GO" id="GO:0036088">
    <property type="term" value="P:D-serine catabolic process"/>
    <property type="evidence" value="ECO:0007669"/>
    <property type="project" value="TreeGrafter"/>
</dbReference>
<feature type="domain" description="D-serine dehydratase-like" evidence="3">
    <location>
        <begin position="269"/>
        <end position="356"/>
    </location>
</feature>
<evidence type="ECO:0000256" key="1">
    <source>
        <dbReference type="ARBA" id="ARBA00005323"/>
    </source>
</evidence>
<evidence type="ECO:0000313" key="6">
    <source>
        <dbReference type="Proteomes" id="UP000051562"/>
    </source>
</evidence>
<evidence type="ECO:0000259" key="3">
    <source>
        <dbReference type="SMART" id="SM01119"/>
    </source>
</evidence>
<keyword evidence="2" id="KW-0456">Lyase</keyword>
<reference evidence="5 7" key="2">
    <citation type="submission" date="2017-02" db="EMBL/GenBank/DDBJ databases">
        <authorList>
            <person name="Peterson S.W."/>
        </authorList>
    </citation>
    <scope>NUCLEOTIDE SEQUENCE [LARGE SCALE GENOMIC DNA]</scope>
    <source>
        <strain evidence="5 7">DSM 9653</strain>
    </source>
</reference>
<dbReference type="Gene3D" id="2.40.37.20">
    <property type="entry name" value="D-serine dehydratase-like domain"/>
    <property type="match status" value="1"/>
</dbReference>
<dbReference type="SUPFAM" id="SSF51419">
    <property type="entry name" value="PLP-binding barrel"/>
    <property type="match status" value="1"/>
</dbReference>
<dbReference type="Proteomes" id="UP000190130">
    <property type="component" value="Unassembled WGS sequence"/>
</dbReference>
<dbReference type="STRING" id="53254.SAMN05660750_00786"/>
<proteinExistence type="inferred from homology"/>
<dbReference type="SMART" id="SM01119">
    <property type="entry name" value="D-ser_dehydrat"/>
    <property type="match status" value="1"/>
</dbReference>
<dbReference type="InterPro" id="IPR029066">
    <property type="entry name" value="PLP-binding_barrel"/>
</dbReference>
<dbReference type="PANTHER" id="PTHR28004">
    <property type="entry name" value="ZGC:162816-RELATED"/>
    <property type="match status" value="1"/>
</dbReference>
<dbReference type="InterPro" id="IPR042208">
    <property type="entry name" value="D-ser_dehydrat-like_sf"/>
</dbReference>
<dbReference type="CDD" id="cd06819">
    <property type="entry name" value="PLPDE_III_LS_D-TA"/>
    <property type="match status" value="1"/>
</dbReference>
<dbReference type="GO" id="GO:0008721">
    <property type="term" value="F:D-serine ammonia-lyase activity"/>
    <property type="evidence" value="ECO:0007669"/>
    <property type="project" value="TreeGrafter"/>
</dbReference>
<dbReference type="EMBL" id="FUYX01000002">
    <property type="protein sequence ID" value="SKB45788.1"/>
    <property type="molecule type" value="Genomic_DNA"/>
</dbReference>
<dbReference type="InterPro" id="IPR051466">
    <property type="entry name" value="D-amino_acid_metab_enzyme"/>
</dbReference>
<protein>
    <submittedName>
        <fullName evidence="4">Alanine racemase</fullName>
    </submittedName>
    <submittedName>
        <fullName evidence="5">D-serine deaminase, pyridoxal phosphate-dependent</fullName>
    </submittedName>
</protein>
<dbReference type="OrthoDB" id="9772497at2"/>
<dbReference type="Gene3D" id="3.20.20.10">
    <property type="entry name" value="Alanine racemase"/>
    <property type="match status" value="1"/>
</dbReference>
<accession>A0A0Q3PIQ5</accession>
<dbReference type="InterPro" id="IPR001608">
    <property type="entry name" value="Ala_racemase_N"/>
</dbReference>
<dbReference type="Pfam" id="PF14031">
    <property type="entry name" value="D-ser_dehydrat"/>
    <property type="match status" value="1"/>
</dbReference>
<sequence length="378" mass="40403">MPLSPPAQPGQSLAEIETPALVLDLDAFERNLVAMAAFTQAHGVRLRPHAKTHKSPEIALRQIAHGAIGQCCQKVSEAEVLVAGGVGDVLVTNEIASPTKLDRLAQLARSARIGLCVDHAEGVREAAEAAARNDVVLDVYVEIDVGGRRCGIAPGEGAVRLAEAIARSNTLRFAGLQAYHGAAQHMRSIDERREAIERAGYAVRNTAERLAHAGLNCEIVSGAGTGTHELETQSGLWNEIQAGSYIFMDADYARNRQADGTPFRSFEHALFVLAGVMSKPVPDRAIVDAGHKAAAVDSGMPIPFRREGVVYTKPSDEHGVLTGDPIALPHRGDRLLLVPSHCDPTVNLHDWYVCMRGLHGPDAHVEAVWPVAGRGALT</sequence>
<dbReference type="InterPro" id="IPR026956">
    <property type="entry name" value="D-ser_dehydrat-like_dom"/>
</dbReference>
<dbReference type="AlphaFoldDB" id="A0A0Q3PIQ5"/>
<dbReference type="EMBL" id="LMAR01000046">
    <property type="protein sequence ID" value="KQK29638.1"/>
    <property type="molecule type" value="Genomic_DNA"/>
</dbReference>
<evidence type="ECO:0000313" key="5">
    <source>
        <dbReference type="EMBL" id="SKB45788.1"/>
    </source>
</evidence>
<keyword evidence="6" id="KW-1185">Reference proteome</keyword>
<evidence type="ECO:0000313" key="4">
    <source>
        <dbReference type="EMBL" id="KQK29638.1"/>
    </source>
</evidence>
<dbReference type="PANTHER" id="PTHR28004:SF2">
    <property type="entry name" value="D-SERINE DEHYDRATASE"/>
    <property type="match status" value="1"/>
</dbReference>
<reference evidence="4 6" key="1">
    <citation type="submission" date="2015-10" db="EMBL/GenBank/DDBJ databases">
        <title>Draft genome of Bosea thiooxidans.</title>
        <authorList>
            <person name="Wang X."/>
        </authorList>
    </citation>
    <scope>NUCLEOTIDE SEQUENCE [LARGE SCALE GENOMIC DNA]</scope>
    <source>
        <strain evidence="4 6">CGMCC 9174</strain>
    </source>
</reference>
<evidence type="ECO:0000256" key="2">
    <source>
        <dbReference type="ARBA" id="ARBA00023239"/>
    </source>
</evidence>